<evidence type="ECO:0000313" key="3">
    <source>
        <dbReference type="Proteomes" id="UP001521222"/>
    </source>
</evidence>
<name>A0ABR3R468_9PLEO</name>
<proteinExistence type="predicted"/>
<accession>A0ABR3R468</accession>
<dbReference type="SUPFAM" id="SSF53901">
    <property type="entry name" value="Thiolase-like"/>
    <property type="match status" value="1"/>
</dbReference>
<dbReference type="Gene3D" id="3.40.47.10">
    <property type="match status" value="1"/>
</dbReference>
<dbReference type="InterPro" id="IPR014031">
    <property type="entry name" value="Ketoacyl_synth_C"/>
</dbReference>
<dbReference type="InterPro" id="IPR020841">
    <property type="entry name" value="PKS_Beta-ketoAc_synthase_dom"/>
</dbReference>
<dbReference type="EMBL" id="JAKIXB020000021">
    <property type="protein sequence ID" value="KAL1599058.1"/>
    <property type="molecule type" value="Genomic_DNA"/>
</dbReference>
<dbReference type="SMART" id="SM00825">
    <property type="entry name" value="PKS_KS"/>
    <property type="match status" value="1"/>
</dbReference>
<dbReference type="InterPro" id="IPR050091">
    <property type="entry name" value="PKS_NRPS_Biosynth_Enz"/>
</dbReference>
<dbReference type="PANTHER" id="PTHR43775:SF13">
    <property type="entry name" value="POLYKETIDE SYNTHASE 1"/>
    <property type="match status" value="1"/>
</dbReference>
<organism evidence="2 3">
    <name type="scientific">Nothophoma quercina</name>
    <dbReference type="NCBI Taxonomy" id="749835"/>
    <lineage>
        <taxon>Eukaryota</taxon>
        <taxon>Fungi</taxon>
        <taxon>Dikarya</taxon>
        <taxon>Ascomycota</taxon>
        <taxon>Pezizomycotina</taxon>
        <taxon>Dothideomycetes</taxon>
        <taxon>Pleosporomycetidae</taxon>
        <taxon>Pleosporales</taxon>
        <taxon>Pleosporineae</taxon>
        <taxon>Didymellaceae</taxon>
        <taxon>Nothophoma</taxon>
    </lineage>
</organism>
<reference evidence="2 3" key="1">
    <citation type="submission" date="2024-02" db="EMBL/GenBank/DDBJ databases">
        <title>De novo assembly and annotation of 12 fungi associated with fruit tree decline syndrome in Ontario, Canada.</title>
        <authorList>
            <person name="Sulman M."/>
            <person name="Ellouze W."/>
            <person name="Ilyukhin E."/>
        </authorList>
    </citation>
    <scope>NUCLEOTIDE SEQUENCE [LARGE SCALE GENOMIC DNA]</scope>
    <source>
        <strain evidence="2 3">M97-236</strain>
    </source>
</reference>
<protein>
    <recommendedName>
        <fullName evidence="1">Ketosynthase family 3 (KS3) domain-containing protein</fullName>
    </recommendedName>
</protein>
<evidence type="ECO:0000259" key="1">
    <source>
        <dbReference type="PROSITE" id="PS52004"/>
    </source>
</evidence>
<comment type="caution">
    <text evidence="2">The sequence shown here is derived from an EMBL/GenBank/DDBJ whole genome shotgun (WGS) entry which is preliminary data.</text>
</comment>
<gene>
    <name evidence="2" type="ORF">SLS59_006508</name>
</gene>
<dbReference type="InterPro" id="IPR032821">
    <property type="entry name" value="PKS_assoc"/>
</dbReference>
<evidence type="ECO:0000313" key="2">
    <source>
        <dbReference type="EMBL" id="KAL1599058.1"/>
    </source>
</evidence>
<dbReference type="PANTHER" id="PTHR43775">
    <property type="entry name" value="FATTY ACID SYNTHASE"/>
    <property type="match status" value="1"/>
</dbReference>
<dbReference type="CDD" id="cd00833">
    <property type="entry name" value="PKS"/>
    <property type="match status" value="1"/>
</dbReference>
<dbReference type="Pfam" id="PF16197">
    <property type="entry name" value="KAsynt_C_assoc"/>
    <property type="match status" value="1"/>
</dbReference>
<dbReference type="PROSITE" id="PS52004">
    <property type="entry name" value="KS3_2"/>
    <property type="match status" value="1"/>
</dbReference>
<dbReference type="Proteomes" id="UP001521222">
    <property type="component" value="Unassembled WGS sequence"/>
</dbReference>
<feature type="domain" description="Ketosynthase family 3 (KS3)" evidence="1">
    <location>
        <begin position="1"/>
        <end position="128"/>
    </location>
</feature>
<dbReference type="InterPro" id="IPR016039">
    <property type="entry name" value="Thiolase-like"/>
</dbReference>
<sequence>MDPRDTGYVEAHGTGTRVGDPIEVGAIQKVFGEGRDKRKPLYIGSVKSNIGHLEAAAGIAGVIKTALMLERGFVLPNYDFKYPNENIPFEKWGLKVATRQQPWPIGKRWASVNGFGFGGTNGHVVVSNPRSVTKLKDIIN</sequence>
<keyword evidence="3" id="KW-1185">Reference proteome</keyword>
<dbReference type="Pfam" id="PF02801">
    <property type="entry name" value="Ketoacyl-synt_C"/>
    <property type="match status" value="1"/>
</dbReference>